<keyword evidence="1" id="KW-0472">Membrane</keyword>
<comment type="caution">
    <text evidence="2">The sequence shown here is derived from an EMBL/GenBank/DDBJ whole genome shotgun (WGS) entry which is preliminary data.</text>
</comment>
<dbReference type="AlphaFoldDB" id="A0A562LZJ6"/>
<evidence type="ECO:0000313" key="3">
    <source>
        <dbReference type="Proteomes" id="UP000315908"/>
    </source>
</evidence>
<protein>
    <submittedName>
        <fullName evidence="2">Uncharacterized protein</fullName>
    </submittedName>
</protein>
<sequence length="203" mass="23157">MNTVSQIESNKKSATTLQGFLKIVMKELWDHLPVWIITYNMINMAYMAMTCFNPSRPIYILTALFPLFWTVLYLYARYSTNPISNLKPIRITGIIAGIILLIMGLFAFFAQPKWDREVVTPIEHFYPNSSVDQRGNILNVDGTPVLDNNGTALKKNTEIVAPDNHTYKVEGKLLIDLDHKKELATRTEIMNVISTITCVLNKF</sequence>
<dbReference type="OrthoDB" id="9981020at2"/>
<accession>A0A562LZJ6</accession>
<dbReference type="EMBL" id="VLKR01000059">
    <property type="protein sequence ID" value="TWI13079.1"/>
    <property type="molecule type" value="Genomic_DNA"/>
</dbReference>
<name>A0A562LZJ6_9SPHI</name>
<feature type="transmembrane region" description="Helical" evidence="1">
    <location>
        <begin position="88"/>
        <end position="110"/>
    </location>
</feature>
<reference evidence="2 3" key="1">
    <citation type="journal article" date="2015" name="Stand. Genomic Sci.">
        <title>Genomic Encyclopedia of Bacterial and Archaeal Type Strains, Phase III: the genomes of soil and plant-associated and newly described type strains.</title>
        <authorList>
            <person name="Whitman W.B."/>
            <person name="Woyke T."/>
            <person name="Klenk H.P."/>
            <person name="Zhou Y."/>
            <person name="Lilburn T.G."/>
            <person name="Beck B.J."/>
            <person name="De Vos P."/>
            <person name="Vandamme P."/>
            <person name="Eisen J.A."/>
            <person name="Garrity G."/>
            <person name="Hugenholtz P."/>
            <person name="Kyrpides N.C."/>
        </authorList>
    </citation>
    <scope>NUCLEOTIDE SEQUENCE [LARGE SCALE GENOMIC DNA]</scope>
    <source>
        <strain evidence="2 3">CGMCC 1.6855</strain>
    </source>
</reference>
<dbReference type="RefSeq" id="WP_145331396.1">
    <property type="nucleotide sequence ID" value="NZ_VLKR01000059.1"/>
</dbReference>
<proteinExistence type="predicted"/>
<organism evidence="2 3">
    <name type="scientific">Sphingobacterium siyangense</name>
    <dbReference type="NCBI Taxonomy" id="459529"/>
    <lineage>
        <taxon>Bacteria</taxon>
        <taxon>Pseudomonadati</taxon>
        <taxon>Bacteroidota</taxon>
        <taxon>Sphingobacteriia</taxon>
        <taxon>Sphingobacteriales</taxon>
        <taxon>Sphingobacteriaceae</taxon>
        <taxon>Sphingobacterium</taxon>
    </lineage>
</organism>
<evidence type="ECO:0000313" key="2">
    <source>
        <dbReference type="EMBL" id="TWI13079.1"/>
    </source>
</evidence>
<feature type="transmembrane region" description="Helical" evidence="1">
    <location>
        <begin position="58"/>
        <end position="76"/>
    </location>
</feature>
<dbReference type="Proteomes" id="UP000315908">
    <property type="component" value="Unassembled WGS sequence"/>
</dbReference>
<keyword evidence="1" id="KW-0812">Transmembrane</keyword>
<keyword evidence="1" id="KW-1133">Transmembrane helix</keyword>
<evidence type="ECO:0000256" key="1">
    <source>
        <dbReference type="SAM" id="Phobius"/>
    </source>
</evidence>
<gene>
    <name evidence="2" type="ORF">IQ31_05517</name>
</gene>